<evidence type="ECO:0000256" key="5">
    <source>
        <dbReference type="ARBA" id="ARBA00023098"/>
    </source>
</evidence>
<keyword evidence="3" id="KW-0378">Hydrolase</keyword>
<comment type="similarity">
    <text evidence="1">Belongs to the AB hydrolase superfamily. Lipase family.</text>
</comment>
<dbReference type="Pfam" id="PF04083">
    <property type="entry name" value="Abhydro_lipase"/>
    <property type="match status" value="1"/>
</dbReference>
<evidence type="ECO:0000256" key="3">
    <source>
        <dbReference type="ARBA" id="ARBA00022801"/>
    </source>
</evidence>
<sequence>MSSLYFKPIITIRILRVFGKRITKQIIIGPVPVAKKSTDYFKMKRIGLAEKYGYTAEEYKVTTKDGYILTLHRISGSPSSPKASGKPVVYLQHGILLSSDSWILMGPEKDLAFLLADQGKDVWLGNTRGNTYSRAHVNLDPAEEKFWEFSYHEMGIYDLPAIIDTILDVTDSQKLEYYGYSMGTTISYVLLSQHPEYNKKISKMYHIAPVAKWGSTLKSMLKVMDVIFDALKTLLPHVMKHFPAGVSKYTVYHYNQNYNTHKFAAYDYGVGINLKKYGTAKPPKYDLSKVKVPVTICRAALVNKLFSIFRASFLSSGGKVERGRRLCCRSYTLDFNRKLYRLYTVASSSSSSSRFFGCWMLNEALINSTTPGRLECSATRAAHHHSDALFVMPPRAMDDDDDTSQRASNKEQRARQRRACATKCEDNYSDTLCAKSQICLESKVDHLKIGYTDEPAVDEDGKPVTSRTTPLHHAARCHRFFKMDFWIHKLFKIYDKFDVNYTDKSGLSHFHVACQHYIYDVIRKFLELGQDPDCILPGKVDSVLHLALKDKKKEMVELLLRAGADSNLFNKEGLTPVGIICDYDQEYAKLFFEIESDIQKRIQVDARDKLGRTPLHLALMHGNMTVFELLLKNGADPTTVVGGLTPLQVICRAASMSDFAEILFQSCDERYRPLPVNAQDEQGNSPLYSALTVNNKKAIELLLGNGADPSLANAKGSTPLHVICKNYELYCENDYKAERFFRINKQADRVVEVNVRDKKGRTPLQTAVVHILPRTVFTLLSNGADLSSFVFPTESDFDKHIEAYKSYKLKAADHRYTRRFELELMSDVFSIVRHLQNKGYILDRRATLTILNFFNKHGVFEISEDFDKRWFGDEIFTSKTKGIMVTFKLSLYDLLRLRIDEAANRFTQMHYTIVRPLLGSLKKARKAVEKRMTLIVHRKIFRQLALDSFLELTRHELPILCCEMIIDESLTNKDLYNVYLATADQSS</sequence>
<dbReference type="InterPro" id="IPR002110">
    <property type="entry name" value="Ankyrin_rpt"/>
</dbReference>
<keyword evidence="7" id="KW-0040">ANK repeat</keyword>
<dbReference type="Pfam" id="PF12796">
    <property type="entry name" value="Ank_2"/>
    <property type="match status" value="2"/>
</dbReference>
<evidence type="ECO:0000259" key="9">
    <source>
        <dbReference type="Pfam" id="PF04083"/>
    </source>
</evidence>
<dbReference type="OrthoDB" id="6130531at2759"/>
<dbReference type="EMBL" id="CADCXV010001560">
    <property type="protein sequence ID" value="CAB0045323.1"/>
    <property type="molecule type" value="Genomic_DNA"/>
</dbReference>
<gene>
    <name evidence="10" type="ORF">TBRA_LOCUS16851</name>
</gene>
<dbReference type="Proteomes" id="UP000479190">
    <property type="component" value="Unassembled WGS sequence"/>
</dbReference>
<dbReference type="InterPro" id="IPR006693">
    <property type="entry name" value="AB_hydrolase_lipase"/>
</dbReference>
<keyword evidence="5" id="KW-0443">Lipid metabolism</keyword>
<organism evidence="10 11">
    <name type="scientific">Trichogramma brassicae</name>
    <dbReference type="NCBI Taxonomy" id="86971"/>
    <lineage>
        <taxon>Eukaryota</taxon>
        <taxon>Metazoa</taxon>
        <taxon>Ecdysozoa</taxon>
        <taxon>Arthropoda</taxon>
        <taxon>Hexapoda</taxon>
        <taxon>Insecta</taxon>
        <taxon>Pterygota</taxon>
        <taxon>Neoptera</taxon>
        <taxon>Endopterygota</taxon>
        <taxon>Hymenoptera</taxon>
        <taxon>Apocrita</taxon>
        <taxon>Proctotrupomorpha</taxon>
        <taxon>Chalcidoidea</taxon>
        <taxon>Trichogrammatidae</taxon>
        <taxon>Trichogramma</taxon>
    </lineage>
</organism>
<keyword evidence="4" id="KW-0442">Lipid degradation</keyword>
<dbReference type="SMART" id="SM00248">
    <property type="entry name" value="ANK"/>
    <property type="match status" value="6"/>
</dbReference>
<dbReference type="PROSITE" id="PS50297">
    <property type="entry name" value="ANK_REP_REGION"/>
    <property type="match status" value="3"/>
</dbReference>
<dbReference type="InterPro" id="IPR029058">
    <property type="entry name" value="AB_hydrolase_fold"/>
</dbReference>
<dbReference type="GO" id="GO:0016042">
    <property type="term" value="P:lipid catabolic process"/>
    <property type="evidence" value="ECO:0007669"/>
    <property type="project" value="UniProtKB-KW"/>
</dbReference>
<evidence type="ECO:0000313" key="11">
    <source>
        <dbReference type="Proteomes" id="UP000479190"/>
    </source>
</evidence>
<evidence type="ECO:0000256" key="6">
    <source>
        <dbReference type="ARBA" id="ARBA00023180"/>
    </source>
</evidence>
<keyword evidence="6" id="KW-0325">Glycoprotein</keyword>
<evidence type="ECO:0000256" key="7">
    <source>
        <dbReference type="PROSITE-ProRule" id="PRU00023"/>
    </source>
</evidence>
<dbReference type="SUPFAM" id="SSF48403">
    <property type="entry name" value="Ankyrin repeat"/>
    <property type="match status" value="1"/>
</dbReference>
<dbReference type="AlphaFoldDB" id="A0A6H5J4D9"/>
<dbReference type="FunFam" id="3.40.50.1820:FF:000057">
    <property type="entry name" value="Lipase"/>
    <property type="match status" value="1"/>
</dbReference>
<keyword evidence="2" id="KW-0732">Signal</keyword>
<evidence type="ECO:0000256" key="4">
    <source>
        <dbReference type="ARBA" id="ARBA00022963"/>
    </source>
</evidence>
<keyword evidence="11" id="KW-1185">Reference proteome</keyword>
<evidence type="ECO:0000313" key="10">
    <source>
        <dbReference type="EMBL" id="CAB0045323.1"/>
    </source>
</evidence>
<dbReference type="Gene3D" id="3.40.50.1820">
    <property type="entry name" value="alpha/beta hydrolase"/>
    <property type="match status" value="2"/>
</dbReference>
<feature type="repeat" description="ANK" evidence="7">
    <location>
        <begin position="682"/>
        <end position="714"/>
    </location>
</feature>
<dbReference type="Gene3D" id="1.25.40.20">
    <property type="entry name" value="Ankyrin repeat-containing domain"/>
    <property type="match status" value="2"/>
</dbReference>
<feature type="repeat" description="ANK" evidence="7">
    <location>
        <begin position="539"/>
        <end position="571"/>
    </location>
</feature>
<evidence type="ECO:0000256" key="1">
    <source>
        <dbReference type="ARBA" id="ARBA00010701"/>
    </source>
</evidence>
<feature type="region of interest" description="Disordered" evidence="8">
    <location>
        <begin position="394"/>
        <end position="414"/>
    </location>
</feature>
<name>A0A6H5J4D9_9HYME</name>
<evidence type="ECO:0000256" key="2">
    <source>
        <dbReference type="ARBA" id="ARBA00022729"/>
    </source>
</evidence>
<dbReference type="SUPFAM" id="SSF53474">
    <property type="entry name" value="alpha/beta-Hydrolases"/>
    <property type="match status" value="1"/>
</dbReference>
<reference evidence="10 11" key="1">
    <citation type="submission" date="2020-02" db="EMBL/GenBank/DDBJ databases">
        <authorList>
            <person name="Ferguson B K."/>
        </authorList>
    </citation>
    <scope>NUCLEOTIDE SEQUENCE [LARGE SCALE GENOMIC DNA]</scope>
</reference>
<evidence type="ECO:0000256" key="8">
    <source>
        <dbReference type="SAM" id="MobiDB-lite"/>
    </source>
</evidence>
<dbReference type="PANTHER" id="PTHR11005">
    <property type="entry name" value="LYSOSOMAL ACID LIPASE-RELATED"/>
    <property type="match status" value="1"/>
</dbReference>
<feature type="repeat" description="ANK" evidence="7">
    <location>
        <begin position="610"/>
        <end position="636"/>
    </location>
</feature>
<accession>A0A6H5J4D9</accession>
<dbReference type="PROSITE" id="PS50088">
    <property type="entry name" value="ANK_REPEAT"/>
    <property type="match status" value="3"/>
</dbReference>
<dbReference type="InterPro" id="IPR036770">
    <property type="entry name" value="Ankyrin_rpt-contain_sf"/>
</dbReference>
<dbReference type="PRINTS" id="PR01415">
    <property type="entry name" value="ANKYRIN"/>
</dbReference>
<feature type="domain" description="Partial AB-hydrolase lipase" evidence="9">
    <location>
        <begin position="49"/>
        <end position="105"/>
    </location>
</feature>
<dbReference type="GO" id="GO:0016787">
    <property type="term" value="F:hydrolase activity"/>
    <property type="evidence" value="ECO:0007669"/>
    <property type="project" value="UniProtKB-KW"/>
</dbReference>
<protein>
    <recommendedName>
        <fullName evidence="9">Partial AB-hydrolase lipase domain-containing protein</fullName>
    </recommendedName>
</protein>
<proteinExistence type="inferred from homology"/>